<evidence type="ECO:0000313" key="1">
    <source>
        <dbReference type="EMBL" id="EGG13079.1"/>
    </source>
</evidence>
<dbReference type="VEuPathDB" id="FungiDB:MELLADRAFT_86948"/>
<accession>F4R3Y9</accession>
<protein>
    <submittedName>
        <fullName evidence="1">Uncharacterized protein</fullName>
    </submittedName>
</protein>
<dbReference type="Proteomes" id="UP000001072">
    <property type="component" value="Unassembled WGS sequence"/>
</dbReference>
<dbReference type="InParanoid" id="F4R3Y9"/>
<proteinExistence type="predicted"/>
<dbReference type="EMBL" id="GL883090">
    <property type="protein sequence ID" value="EGG13079.1"/>
    <property type="molecule type" value="Genomic_DNA"/>
</dbReference>
<evidence type="ECO:0000313" key="2">
    <source>
        <dbReference type="Proteomes" id="UP000001072"/>
    </source>
</evidence>
<dbReference type="RefSeq" id="XP_007404017.1">
    <property type="nucleotide sequence ID" value="XM_007403955.1"/>
</dbReference>
<dbReference type="HOGENOM" id="CLU_1777893_0_0_1"/>
<gene>
    <name evidence="1" type="ORF">MELLADRAFT_86948</name>
</gene>
<reference evidence="2" key="1">
    <citation type="journal article" date="2011" name="Proc. Natl. Acad. Sci. U.S.A.">
        <title>Obligate biotrophy features unraveled by the genomic analysis of rust fungi.</title>
        <authorList>
            <person name="Duplessis S."/>
            <person name="Cuomo C.A."/>
            <person name="Lin Y.-C."/>
            <person name="Aerts A."/>
            <person name="Tisserant E."/>
            <person name="Veneault-Fourrey C."/>
            <person name="Joly D.L."/>
            <person name="Hacquard S."/>
            <person name="Amselem J."/>
            <person name="Cantarel B.L."/>
            <person name="Chiu R."/>
            <person name="Coutinho P.M."/>
            <person name="Feau N."/>
            <person name="Field M."/>
            <person name="Frey P."/>
            <person name="Gelhaye E."/>
            <person name="Goldberg J."/>
            <person name="Grabherr M.G."/>
            <person name="Kodira C.D."/>
            <person name="Kohler A."/>
            <person name="Kuees U."/>
            <person name="Lindquist E.A."/>
            <person name="Lucas S.M."/>
            <person name="Mago R."/>
            <person name="Mauceli E."/>
            <person name="Morin E."/>
            <person name="Murat C."/>
            <person name="Pangilinan J.L."/>
            <person name="Park R."/>
            <person name="Pearson M."/>
            <person name="Quesneville H."/>
            <person name="Rouhier N."/>
            <person name="Sakthikumar S."/>
            <person name="Salamov A.A."/>
            <person name="Schmutz J."/>
            <person name="Selles B."/>
            <person name="Shapiro H."/>
            <person name="Tanguay P."/>
            <person name="Tuskan G.A."/>
            <person name="Henrissat B."/>
            <person name="Van de Peer Y."/>
            <person name="Rouze P."/>
            <person name="Ellis J.G."/>
            <person name="Dodds P.N."/>
            <person name="Schein J.E."/>
            <person name="Zhong S."/>
            <person name="Hamelin R.C."/>
            <person name="Grigoriev I.V."/>
            <person name="Szabo L.J."/>
            <person name="Martin F."/>
        </authorList>
    </citation>
    <scope>NUCLEOTIDE SEQUENCE [LARGE SCALE GENOMIC DNA]</scope>
    <source>
        <strain evidence="2">98AG31 / pathotype 3-4-7</strain>
    </source>
</reference>
<name>F4R3Y9_MELLP</name>
<dbReference type="KEGG" id="mlr:MELLADRAFT_86948"/>
<organism evidence="2">
    <name type="scientific">Melampsora larici-populina (strain 98AG31 / pathotype 3-4-7)</name>
    <name type="common">Poplar leaf rust fungus</name>
    <dbReference type="NCBI Taxonomy" id="747676"/>
    <lineage>
        <taxon>Eukaryota</taxon>
        <taxon>Fungi</taxon>
        <taxon>Dikarya</taxon>
        <taxon>Basidiomycota</taxon>
        <taxon>Pucciniomycotina</taxon>
        <taxon>Pucciniomycetes</taxon>
        <taxon>Pucciniales</taxon>
        <taxon>Melampsoraceae</taxon>
        <taxon>Melampsora</taxon>
    </lineage>
</organism>
<dbReference type="GeneID" id="18934343"/>
<keyword evidence="2" id="KW-1185">Reference proteome</keyword>
<sequence length="146" mass="16756">MFAQPCYCSPNFDIRTRRPPSTTLAPSLYDRSIEFTGTLTGVAYRARRQKKISTRTSPWSKIDCPLLTSKPISALLIIIPQYLERFPELDLKFDTEYSKPIDNLIINQSIGNYNPAIVNLDKVHPDFPALNHDHLEDKIRKVSHLD</sequence>
<dbReference type="AlphaFoldDB" id="F4R3Y9"/>